<dbReference type="GO" id="GO:0004672">
    <property type="term" value="F:protein kinase activity"/>
    <property type="evidence" value="ECO:0007669"/>
    <property type="project" value="InterPro"/>
</dbReference>
<keyword evidence="14 16" id="KW-0141">cGMP biosynthesis</keyword>
<comment type="similarity">
    <text evidence="15">Belongs to the adenylyl cyclase class-4/guanylyl cyclase family.</text>
</comment>
<evidence type="ECO:0000259" key="19">
    <source>
        <dbReference type="PROSITE" id="PS50011"/>
    </source>
</evidence>
<keyword evidence="12" id="KW-0325">Glycoprotein</keyword>
<sequence>MAFKWTLIKDVNFLDTSYLMRWHPGRHPHQHSMMNDTFPLLSTTNIITNNNIDHNNNKDLLGTKNSRPIRFVVLAPYGSDEQYSLDKIMPAIIAAVKSIEDETKLNKYKYLGWEHGAEIYFVDTQCSSAIGPLAAFHYYIRGKVDVFLGPVCPYVLAPVARYTSYWDIPHITSSGQVSMFDDKNSTFRILTRMNGSFSRMGQFFNQILQRFNWKTVFFLYTDHNDRSKGHSLCYFSLASVFMSMGPKAVELKRSFDEEQEFAYEDYLQDASMKSRIIIMCAKKETVRKIMIAAYQLKMIQTGEYVFINVELTTGLDAAQRPWEREDDTMENNFIAKEAYTALIRVTPKMPQTSTINSFLESVQKIARDEFDINYGREEVSTYVTAFHEAVHIYALGLNDTLSEGHHVINGTMITRKIWNRTFTGIAGNVTIDSNGDRLVDYTLFDMNPITGDFEAVMIFDSLSQQFFEVEGKKIHWPNNREGPPPDTPPCGFEGELCLAEAELRSQLVLIITAVVLSFLLLFLFVVFILVYRHYRLEAELASMTWKIRCEDIVTASSDMMYMAKIGSRMSLARTSLSSDTMPLMNGTRNICGQNSLPRNGIYRGVLVSLKPIEKQRIELTRLLLIELKNMKNLQHNHLVTFIGACIDQPHASFLVTEYCPKGSLQDILENDEIKLDWMFRYSLMHDIIKGMAYLHSSEMHVHGNLKSSNCVVDSRFVLKITDFGLHSLRQQDYTPTNRSPMLPHNVDDTHYAYWRKKLWTAPELLRLWLKSSECNDNKQIQQLHSQFMHGTQKGDVYSFAIILHEIILRQGVFYLGEENTQSPRDIIYQLANNNGNNSTEHSTSPLLLRPLLEEHMADEAVLQMVRRCWHEDPNERPDFVSLQSIIRRINKENESSNILDNLLKRMEQYATNLESLVQERTADYLEEKRKAEDLLYQLLPKSVASQLISGESVRAEAYDSVTIYFSDIVGFTNISAQSTPMQVVNLLNDLYTCFDSILENFDVYKVETIGDAYMVVSGVPVRNGERHGGEIARMSLALLNAVRSFKIRHRPDEKLMLRIGIHTGSCAAGVVGLKMPRYCLFGDTVNTASRMESTGQALRIHVSSYTKTLLDKLSEFDLVLRGEIDVKGKGKMTTYWLQGMKTNHHQHLNGSNSNVENCCCDLDCIQDIGDVSSYSEIPSQNSQSGSHYELQQLPQQSKQQPTTLSTQQDSSMNNNSSSPPTNLPTTA</sequence>
<evidence type="ECO:0000256" key="11">
    <source>
        <dbReference type="ARBA" id="ARBA00023170"/>
    </source>
</evidence>
<name>A0A9D4NU56_DERFA</name>
<dbReference type="FunFam" id="1.10.510.10:FF:000420">
    <property type="entry name" value="Guanylate cyclase"/>
    <property type="match status" value="1"/>
</dbReference>
<dbReference type="PANTHER" id="PTHR11920">
    <property type="entry name" value="GUANYLYL CYCLASE"/>
    <property type="match status" value="1"/>
</dbReference>
<evidence type="ECO:0000256" key="8">
    <source>
        <dbReference type="ARBA" id="ARBA00022989"/>
    </source>
</evidence>
<evidence type="ECO:0000256" key="7">
    <source>
        <dbReference type="ARBA" id="ARBA00022741"/>
    </source>
</evidence>
<protein>
    <recommendedName>
        <fullName evidence="3 16">Guanylate cyclase</fullName>
        <ecNumber evidence="3 16">4.6.1.2</ecNumber>
    </recommendedName>
</protein>
<dbReference type="InterPro" id="IPR011009">
    <property type="entry name" value="Kinase-like_dom_sf"/>
</dbReference>
<dbReference type="SMART" id="SM00044">
    <property type="entry name" value="CYCc"/>
    <property type="match status" value="1"/>
</dbReference>
<evidence type="ECO:0000256" key="4">
    <source>
        <dbReference type="ARBA" id="ARBA00022475"/>
    </source>
</evidence>
<comment type="catalytic activity">
    <reaction evidence="1 16">
        <text>GTP = 3',5'-cyclic GMP + diphosphate</text>
        <dbReference type="Rhea" id="RHEA:13665"/>
        <dbReference type="ChEBI" id="CHEBI:33019"/>
        <dbReference type="ChEBI" id="CHEBI:37565"/>
        <dbReference type="ChEBI" id="CHEBI:57746"/>
        <dbReference type="EC" id="4.6.1.2"/>
    </reaction>
</comment>
<evidence type="ECO:0000256" key="17">
    <source>
        <dbReference type="SAM" id="MobiDB-lite"/>
    </source>
</evidence>
<dbReference type="SUPFAM" id="SSF56112">
    <property type="entry name" value="Protein kinase-like (PK-like)"/>
    <property type="match status" value="1"/>
</dbReference>
<dbReference type="InterPro" id="IPR029787">
    <property type="entry name" value="Nucleotide_cyclase"/>
</dbReference>
<dbReference type="Pfam" id="PF07714">
    <property type="entry name" value="PK_Tyr_Ser-Thr"/>
    <property type="match status" value="1"/>
</dbReference>
<dbReference type="InterPro" id="IPR050401">
    <property type="entry name" value="Cyclic_nucleotide_synthase"/>
</dbReference>
<evidence type="ECO:0000256" key="9">
    <source>
        <dbReference type="ARBA" id="ARBA00023134"/>
    </source>
</evidence>
<feature type="compositionally biased region" description="Polar residues" evidence="17">
    <location>
        <begin position="1175"/>
        <end position="1186"/>
    </location>
</feature>
<dbReference type="GO" id="GO:0004383">
    <property type="term" value="F:guanylate cyclase activity"/>
    <property type="evidence" value="ECO:0007669"/>
    <property type="project" value="UniProtKB-EC"/>
</dbReference>
<keyword evidence="11 21" id="KW-0675">Receptor</keyword>
<feature type="domain" description="Protein kinase" evidence="19">
    <location>
        <begin position="559"/>
        <end position="886"/>
    </location>
</feature>
<keyword evidence="4" id="KW-1003">Cell membrane</keyword>
<dbReference type="InterPro" id="IPR000719">
    <property type="entry name" value="Prot_kinase_dom"/>
</dbReference>
<dbReference type="FunFam" id="3.30.70.1230:FF:000004">
    <property type="entry name" value="Guanylate cyclase"/>
    <property type="match status" value="1"/>
</dbReference>
<dbReference type="PANTHER" id="PTHR11920:SF494">
    <property type="entry name" value="ATRIAL NATRIURETIC PEPTIDE RECEPTOR 2"/>
    <property type="match status" value="1"/>
</dbReference>
<evidence type="ECO:0000256" key="10">
    <source>
        <dbReference type="ARBA" id="ARBA00023136"/>
    </source>
</evidence>
<evidence type="ECO:0000256" key="5">
    <source>
        <dbReference type="ARBA" id="ARBA00022692"/>
    </source>
</evidence>
<evidence type="ECO:0000256" key="13">
    <source>
        <dbReference type="ARBA" id="ARBA00023239"/>
    </source>
</evidence>
<dbReference type="InterPro" id="IPR001828">
    <property type="entry name" value="ANF_lig-bd_rcpt"/>
</dbReference>
<dbReference type="PROSITE" id="PS00452">
    <property type="entry name" value="GUANYLATE_CYCLASE_1"/>
    <property type="match status" value="1"/>
</dbReference>
<keyword evidence="6" id="KW-0732">Signal</keyword>
<evidence type="ECO:0000256" key="12">
    <source>
        <dbReference type="ARBA" id="ARBA00023180"/>
    </source>
</evidence>
<keyword evidence="9" id="KW-0342">GTP-binding</keyword>
<evidence type="ECO:0000256" key="1">
    <source>
        <dbReference type="ARBA" id="ARBA00001436"/>
    </source>
</evidence>
<feature type="region of interest" description="Disordered" evidence="17">
    <location>
        <begin position="1175"/>
        <end position="1227"/>
    </location>
</feature>
<keyword evidence="7" id="KW-0547">Nucleotide-binding</keyword>
<dbReference type="GO" id="GO:0005886">
    <property type="term" value="C:plasma membrane"/>
    <property type="evidence" value="ECO:0007669"/>
    <property type="project" value="UniProtKB-SubCell"/>
</dbReference>
<evidence type="ECO:0000313" key="21">
    <source>
        <dbReference type="EMBL" id="KAH7637992.1"/>
    </source>
</evidence>
<dbReference type="InterPro" id="IPR001170">
    <property type="entry name" value="ANPR/GUC"/>
</dbReference>
<dbReference type="PRINTS" id="PR00255">
    <property type="entry name" value="NATPEPTIDER"/>
</dbReference>
<dbReference type="GO" id="GO:0007168">
    <property type="term" value="P:receptor guanylyl cyclase signaling pathway"/>
    <property type="evidence" value="ECO:0007669"/>
    <property type="project" value="TreeGrafter"/>
</dbReference>
<dbReference type="Gene3D" id="1.10.510.10">
    <property type="entry name" value="Transferase(Phosphotransferase) domain 1"/>
    <property type="match status" value="1"/>
</dbReference>
<dbReference type="Gene3D" id="3.40.50.2300">
    <property type="match status" value="2"/>
</dbReference>
<dbReference type="GO" id="GO:0005524">
    <property type="term" value="F:ATP binding"/>
    <property type="evidence" value="ECO:0007669"/>
    <property type="project" value="InterPro"/>
</dbReference>
<dbReference type="GO" id="GO:0001653">
    <property type="term" value="F:peptide receptor activity"/>
    <property type="evidence" value="ECO:0007669"/>
    <property type="project" value="TreeGrafter"/>
</dbReference>
<evidence type="ECO:0000256" key="18">
    <source>
        <dbReference type="SAM" id="Phobius"/>
    </source>
</evidence>
<dbReference type="EC" id="4.6.1.2" evidence="3 16"/>
<evidence type="ECO:0000256" key="16">
    <source>
        <dbReference type="RuleBase" id="RU003431"/>
    </source>
</evidence>
<keyword evidence="8 18" id="KW-1133">Transmembrane helix</keyword>
<dbReference type="GO" id="GO:0005525">
    <property type="term" value="F:GTP binding"/>
    <property type="evidence" value="ECO:0007669"/>
    <property type="project" value="UniProtKB-KW"/>
</dbReference>
<evidence type="ECO:0000256" key="3">
    <source>
        <dbReference type="ARBA" id="ARBA00012202"/>
    </source>
</evidence>
<comment type="subcellular location">
    <subcellularLocation>
        <location evidence="2">Cell membrane</location>
        <topology evidence="2">Single-pass type I membrane protein</topology>
    </subcellularLocation>
</comment>
<dbReference type="InterPro" id="IPR028082">
    <property type="entry name" value="Peripla_BP_I"/>
</dbReference>
<reference evidence="21" key="2">
    <citation type="journal article" date="2021" name="World Allergy Organ. J.">
        <title>Chromosome-level assembly of Dermatophagoides farinae genome and transcriptome reveals two novel allergens Der f 37 and Der f 39.</title>
        <authorList>
            <person name="Chen J."/>
            <person name="Cai Z."/>
            <person name="Fan D."/>
            <person name="Hu J."/>
            <person name="Hou Y."/>
            <person name="He Y."/>
            <person name="Zhang Z."/>
            <person name="Zhao Z."/>
            <person name="Gao P."/>
            <person name="Hu W."/>
            <person name="Sun J."/>
            <person name="Li J."/>
            <person name="Ji K."/>
        </authorList>
    </citation>
    <scope>NUCLEOTIDE SEQUENCE</scope>
    <source>
        <strain evidence="21">JKM2019</strain>
    </source>
</reference>
<dbReference type="AlphaFoldDB" id="A0A9D4NU56"/>
<feature type="compositionally biased region" description="Low complexity" evidence="17">
    <location>
        <begin position="1190"/>
        <end position="1227"/>
    </location>
</feature>
<accession>A0A9D4NU56</accession>
<dbReference type="GO" id="GO:0035556">
    <property type="term" value="P:intracellular signal transduction"/>
    <property type="evidence" value="ECO:0007669"/>
    <property type="project" value="InterPro"/>
</dbReference>
<dbReference type="PROSITE" id="PS50125">
    <property type="entry name" value="GUANYLATE_CYCLASE_2"/>
    <property type="match status" value="1"/>
</dbReference>
<proteinExistence type="inferred from homology"/>
<keyword evidence="13 15" id="KW-0456">Lyase</keyword>
<dbReference type="Gene3D" id="3.30.70.1230">
    <property type="entry name" value="Nucleotide cyclase"/>
    <property type="match status" value="1"/>
</dbReference>
<gene>
    <name evidence="21" type="ORF">HUG17_9096</name>
</gene>
<dbReference type="InterPro" id="IPR001054">
    <property type="entry name" value="A/G_cyclase"/>
</dbReference>
<organism evidence="21">
    <name type="scientific">Dermatophagoides farinae</name>
    <name type="common">American house dust mite</name>
    <dbReference type="NCBI Taxonomy" id="6954"/>
    <lineage>
        <taxon>Eukaryota</taxon>
        <taxon>Metazoa</taxon>
        <taxon>Ecdysozoa</taxon>
        <taxon>Arthropoda</taxon>
        <taxon>Chelicerata</taxon>
        <taxon>Arachnida</taxon>
        <taxon>Acari</taxon>
        <taxon>Acariformes</taxon>
        <taxon>Sarcoptiformes</taxon>
        <taxon>Astigmata</taxon>
        <taxon>Psoroptidia</taxon>
        <taxon>Analgoidea</taxon>
        <taxon>Pyroglyphidae</taxon>
        <taxon>Dermatophagoidinae</taxon>
        <taxon>Dermatophagoides</taxon>
    </lineage>
</organism>
<dbReference type="InterPro" id="IPR018297">
    <property type="entry name" value="A/G_cyclase_CS"/>
</dbReference>
<dbReference type="EMBL" id="SDOV01000008">
    <property type="protein sequence ID" value="KAH7637992.1"/>
    <property type="molecule type" value="Genomic_DNA"/>
</dbReference>
<dbReference type="SUPFAM" id="SSF53822">
    <property type="entry name" value="Periplasmic binding protein-like I"/>
    <property type="match status" value="1"/>
</dbReference>
<dbReference type="GO" id="GO:0004016">
    <property type="term" value="F:adenylate cyclase activity"/>
    <property type="evidence" value="ECO:0007669"/>
    <property type="project" value="TreeGrafter"/>
</dbReference>
<feature type="domain" description="Guanylate cyclase" evidence="20">
    <location>
        <begin position="962"/>
        <end position="1092"/>
    </location>
</feature>
<dbReference type="PROSITE" id="PS50011">
    <property type="entry name" value="PROTEIN_KINASE_DOM"/>
    <property type="match status" value="1"/>
</dbReference>
<evidence type="ECO:0000259" key="20">
    <source>
        <dbReference type="PROSITE" id="PS50125"/>
    </source>
</evidence>
<reference evidence="21" key="1">
    <citation type="submission" date="2020-06" db="EMBL/GenBank/DDBJ databases">
        <authorList>
            <person name="Ji K."/>
            <person name="Li J."/>
        </authorList>
    </citation>
    <scope>NUCLEOTIDE SEQUENCE</scope>
    <source>
        <strain evidence="21">JKM2019</strain>
        <tissue evidence="21">Whole body</tissue>
    </source>
</reference>
<evidence type="ECO:0000256" key="15">
    <source>
        <dbReference type="RuleBase" id="RU000405"/>
    </source>
</evidence>
<dbReference type="SUPFAM" id="SSF55073">
    <property type="entry name" value="Nucleotide cyclase"/>
    <property type="match status" value="1"/>
</dbReference>
<keyword evidence="10 18" id="KW-0472">Membrane</keyword>
<feature type="transmembrane region" description="Helical" evidence="18">
    <location>
        <begin position="507"/>
        <end position="531"/>
    </location>
</feature>
<evidence type="ECO:0000256" key="2">
    <source>
        <dbReference type="ARBA" id="ARBA00004251"/>
    </source>
</evidence>
<dbReference type="InterPro" id="IPR001245">
    <property type="entry name" value="Ser-Thr/Tyr_kinase_cat_dom"/>
</dbReference>
<dbReference type="Proteomes" id="UP000828236">
    <property type="component" value="Unassembled WGS sequence"/>
</dbReference>
<evidence type="ECO:0000256" key="6">
    <source>
        <dbReference type="ARBA" id="ARBA00022729"/>
    </source>
</evidence>
<dbReference type="Pfam" id="PF00211">
    <property type="entry name" value="Guanylate_cyc"/>
    <property type="match status" value="1"/>
</dbReference>
<dbReference type="CDD" id="cd07302">
    <property type="entry name" value="CHD"/>
    <property type="match status" value="1"/>
</dbReference>
<dbReference type="Pfam" id="PF01094">
    <property type="entry name" value="ANF_receptor"/>
    <property type="match status" value="1"/>
</dbReference>
<comment type="caution">
    <text evidence="21">The sequence shown here is derived from an EMBL/GenBank/DDBJ whole genome shotgun (WGS) entry which is preliminary data.</text>
</comment>
<keyword evidence="5 18" id="KW-0812">Transmembrane</keyword>
<evidence type="ECO:0000256" key="14">
    <source>
        <dbReference type="ARBA" id="ARBA00023293"/>
    </source>
</evidence>